<evidence type="ECO:0000256" key="1">
    <source>
        <dbReference type="SAM" id="MobiDB-lite"/>
    </source>
</evidence>
<name>A0ABN8IQ69_9NEOP</name>
<keyword evidence="3" id="KW-1185">Reference proteome</keyword>
<organism evidence="2 3">
    <name type="scientific">Iphiclides podalirius</name>
    <name type="common">scarce swallowtail</name>
    <dbReference type="NCBI Taxonomy" id="110791"/>
    <lineage>
        <taxon>Eukaryota</taxon>
        <taxon>Metazoa</taxon>
        <taxon>Ecdysozoa</taxon>
        <taxon>Arthropoda</taxon>
        <taxon>Hexapoda</taxon>
        <taxon>Insecta</taxon>
        <taxon>Pterygota</taxon>
        <taxon>Neoptera</taxon>
        <taxon>Endopterygota</taxon>
        <taxon>Lepidoptera</taxon>
        <taxon>Glossata</taxon>
        <taxon>Ditrysia</taxon>
        <taxon>Papilionoidea</taxon>
        <taxon>Papilionidae</taxon>
        <taxon>Papilioninae</taxon>
        <taxon>Iphiclides</taxon>
    </lineage>
</organism>
<dbReference type="PANTHER" id="PTHR44117">
    <property type="entry name" value="INTRAFLAGELLAR TRANSPORT PROTEIN 88 HOMOLOG"/>
    <property type="match status" value="1"/>
</dbReference>
<feature type="compositionally biased region" description="Low complexity" evidence="1">
    <location>
        <begin position="614"/>
        <end position="627"/>
    </location>
</feature>
<dbReference type="SUPFAM" id="SSF48452">
    <property type="entry name" value="TPR-like"/>
    <property type="match status" value="1"/>
</dbReference>
<reference evidence="2" key="1">
    <citation type="submission" date="2022-03" db="EMBL/GenBank/DDBJ databases">
        <authorList>
            <person name="Martin H S."/>
        </authorList>
    </citation>
    <scope>NUCLEOTIDE SEQUENCE</scope>
</reference>
<feature type="compositionally biased region" description="Basic and acidic residues" evidence="1">
    <location>
        <begin position="676"/>
        <end position="687"/>
    </location>
</feature>
<dbReference type="EMBL" id="OW152815">
    <property type="protein sequence ID" value="CAH2063398.1"/>
    <property type="molecule type" value="Genomic_DNA"/>
</dbReference>
<dbReference type="Proteomes" id="UP000837857">
    <property type="component" value="Chromosome 3"/>
</dbReference>
<dbReference type="Gene3D" id="1.25.40.10">
    <property type="entry name" value="Tetratricopeptide repeat domain"/>
    <property type="match status" value="2"/>
</dbReference>
<dbReference type="Pfam" id="PF14559">
    <property type="entry name" value="TPR_19"/>
    <property type="match status" value="1"/>
</dbReference>
<evidence type="ECO:0000313" key="3">
    <source>
        <dbReference type="Proteomes" id="UP000837857"/>
    </source>
</evidence>
<proteinExistence type="predicted"/>
<feature type="region of interest" description="Disordered" evidence="1">
    <location>
        <begin position="610"/>
        <end position="698"/>
    </location>
</feature>
<dbReference type="InterPro" id="IPR011990">
    <property type="entry name" value="TPR-like_helical_dom_sf"/>
</dbReference>
<feature type="compositionally biased region" description="Acidic residues" evidence="1">
    <location>
        <begin position="688"/>
        <end position="698"/>
    </location>
</feature>
<sequence length="698" mass="74473">MFSSRYSTSRQGRDTKPRTAVVIDDDDDLYGGFNEVSPALDTRTLREDQAFQEAVRTAGIGRQMPSRLGTSVFAIGTGRAVGASRTGTAARPMTALRAAGYTSATRDTPLKDDRKEERMKVMHNIGLLLVRMGKFRDAVTNFQHIMHEQGDFQTGLHLVLCSVALNDAEAGKAAFHAMLDVEPPTYHQDIPIDDVSSSFLFLSEPQENDAYECVLRDVVRGDRLSMWSRRASAHAERCLALAAAALAAPNARDDDAGSASWCAEALRGYSGGGAGARLELGGALAALRSAVAPSGTAGSALASGVRVLQRLKAVARAHHDDRVLRAEAATDAAFVAYALGKWSEAKSLSEAAARDDPYSCTARVCGALADLAAARPDAVAEVAADVARRLVAASHLDPADLLAMHNLALCMEMSGEAEGAEARWQRVRAATGAAGAGGAGTLRSLAAAGLARLAQTSSSDPSAADHWYSMIGSWDAGVTCALAQLHNDMGDAQTAKHHYQDVEAIWPCELSALQWLASEAAPEEALQYYRRAARLQPSNPQWGLLIGGCLRSTGRYQDALALYKKLNARFPENVECLKLIVKLCGDQGLQETTTWSRELQRVQARLKQQERAVAATSAGSGSSGKSHSPVDLIRGGSRAAVSRQSSNGRGDSAPGQTNTYIGDGFSQEGFQPPGRQENRRSSKKKTEDLDEDLPLPPE</sequence>
<feature type="non-terminal residue" evidence="2">
    <location>
        <position position="1"/>
    </location>
</feature>
<feature type="compositionally biased region" description="Polar residues" evidence="1">
    <location>
        <begin position="642"/>
        <end position="660"/>
    </location>
</feature>
<protein>
    <submittedName>
        <fullName evidence="2">Uncharacterized protein</fullName>
    </submittedName>
</protein>
<dbReference type="PANTHER" id="PTHR44117:SF1">
    <property type="entry name" value="INTRAFLAGELLAR TRANSPORT PROTEIN 88 HOMOLOG"/>
    <property type="match status" value="1"/>
</dbReference>
<evidence type="ECO:0000313" key="2">
    <source>
        <dbReference type="EMBL" id="CAH2063398.1"/>
    </source>
</evidence>
<gene>
    <name evidence="2" type="ORF">IPOD504_LOCUS12504</name>
</gene>
<accession>A0ABN8IQ69</accession>